<evidence type="ECO:0000256" key="1">
    <source>
        <dbReference type="ARBA" id="ARBA00004477"/>
    </source>
</evidence>
<feature type="transmembrane region" description="Helical" evidence="8">
    <location>
        <begin position="24"/>
        <end position="41"/>
    </location>
</feature>
<accession>C1BIH7</accession>
<proteinExistence type="evidence at transcript level"/>
<dbReference type="GO" id="GO:0008654">
    <property type="term" value="P:phospholipid biosynthetic process"/>
    <property type="evidence" value="ECO:0007669"/>
    <property type="project" value="TreeGrafter"/>
</dbReference>
<dbReference type="HAMAP" id="MF_03230">
    <property type="entry name" value="FITM2"/>
    <property type="match status" value="1"/>
</dbReference>
<dbReference type="PANTHER" id="PTHR23129">
    <property type="entry name" value="ACYL-COENZYME A DIPHOSPHATASE FITM2"/>
    <property type="match status" value="1"/>
</dbReference>
<dbReference type="EMBL" id="BT074406">
    <property type="protein sequence ID" value="ACO08830.1"/>
    <property type="molecule type" value="mRNA"/>
</dbReference>
<keyword evidence="7 8" id="KW-0472">Membrane</keyword>
<comment type="subcellular location">
    <subcellularLocation>
        <location evidence="1">Endoplasmic reticulum membrane</location>
        <topology evidence="1">Multi-pass membrane protein</topology>
    </subcellularLocation>
</comment>
<sequence>MAGTAVLVAKLVGLWKTAFIRNHFHWLFLCISVLGSILKYVDVVPKTYFSESTNILNVYFVEISWGWTLLLLGPFLFFFYKKDKYIIFQRLISLMVATIIWYACTETFNYIEEITGTCDESAPMEDFHEPYTTKVSCRKAGFLWHGFDISGHCFILAYSALIIKEEIAPMDVKKPHSILIDVLFISLNAIVMIWIWMFICTSVYFHDLLHKVFGTLCGILCWYLTYKVWYPKPFSPGLPRKIKKQSV</sequence>
<evidence type="ECO:0000256" key="3">
    <source>
        <dbReference type="ARBA" id="ARBA00022801"/>
    </source>
</evidence>
<evidence type="ECO:0000256" key="7">
    <source>
        <dbReference type="ARBA" id="ARBA00023136"/>
    </source>
</evidence>
<protein>
    <submittedName>
        <fullName evidence="9">C20orf142 homolog</fullName>
    </submittedName>
</protein>
<organism evidence="9">
    <name type="scientific">Osmerus mordax</name>
    <name type="common">Rainbow smelt</name>
    <name type="synonym">Atherina mordax</name>
    <dbReference type="NCBI Taxonomy" id="8014"/>
    <lineage>
        <taxon>Eukaryota</taxon>
        <taxon>Metazoa</taxon>
        <taxon>Chordata</taxon>
        <taxon>Craniata</taxon>
        <taxon>Vertebrata</taxon>
        <taxon>Euteleostomi</taxon>
        <taxon>Actinopterygii</taxon>
        <taxon>Neopterygii</taxon>
        <taxon>Teleostei</taxon>
        <taxon>Stomiati</taxon>
        <taxon>Osmeriformes</taxon>
        <taxon>Osmeridae</taxon>
        <taxon>Osmerus</taxon>
    </lineage>
</organism>
<dbReference type="GO" id="GO:0034389">
    <property type="term" value="P:lipid droplet organization"/>
    <property type="evidence" value="ECO:0007669"/>
    <property type="project" value="InterPro"/>
</dbReference>
<keyword evidence="5 8" id="KW-1133">Transmembrane helix</keyword>
<feature type="transmembrane region" description="Helical" evidence="8">
    <location>
        <begin position="142"/>
        <end position="161"/>
    </location>
</feature>
<dbReference type="InterPro" id="IPR019388">
    <property type="entry name" value="FIT"/>
</dbReference>
<feature type="transmembrane region" description="Helical" evidence="8">
    <location>
        <begin position="182"/>
        <end position="206"/>
    </location>
</feature>
<gene>
    <name evidence="9" type="primary">CT142</name>
</gene>
<evidence type="ECO:0000256" key="8">
    <source>
        <dbReference type="SAM" id="Phobius"/>
    </source>
</evidence>
<feature type="transmembrane region" description="Helical" evidence="8">
    <location>
        <begin position="212"/>
        <end position="230"/>
    </location>
</feature>
<reference evidence="9" key="1">
    <citation type="submission" date="2009-03" db="EMBL/GenBank/DDBJ databases">
        <title>Osmerus mordax full-length cDNAs.</title>
        <authorList>
            <person name="von Schalburg K."/>
            <person name="Leong J."/>
            <person name="Cooper G."/>
            <person name="Davidson W.S."/>
            <person name="Koop B.F."/>
        </authorList>
    </citation>
    <scope>NUCLEOTIDE SEQUENCE</scope>
    <source>
        <tissue evidence="9">Brain</tissue>
    </source>
</reference>
<dbReference type="InterPro" id="IPR046401">
    <property type="entry name" value="FITM1/2"/>
</dbReference>
<evidence type="ECO:0000313" key="9">
    <source>
        <dbReference type="EMBL" id="ACO08830.1"/>
    </source>
</evidence>
<dbReference type="PANTHER" id="PTHR23129:SF1">
    <property type="entry name" value="ACYL-COENZYME A DIPHOSPHATASE FITM2"/>
    <property type="match status" value="1"/>
</dbReference>
<dbReference type="GO" id="GO:0010945">
    <property type="term" value="F:coenzyme A diphosphatase activity"/>
    <property type="evidence" value="ECO:0007669"/>
    <property type="project" value="InterPro"/>
</dbReference>
<evidence type="ECO:0000256" key="2">
    <source>
        <dbReference type="ARBA" id="ARBA00022692"/>
    </source>
</evidence>
<evidence type="ECO:0000256" key="6">
    <source>
        <dbReference type="ARBA" id="ARBA00023098"/>
    </source>
</evidence>
<keyword evidence="3" id="KW-0378">Hydrolase</keyword>
<dbReference type="GO" id="GO:0019915">
    <property type="term" value="P:lipid storage"/>
    <property type="evidence" value="ECO:0007669"/>
    <property type="project" value="InterPro"/>
</dbReference>
<dbReference type="AlphaFoldDB" id="C1BIH7"/>
<keyword evidence="2 8" id="KW-0812">Transmembrane</keyword>
<name>C1BIH7_OSMMO</name>
<keyword evidence="6" id="KW-0443">Lipid metabolism</keyword>
<dbReference type="GO" id="GO:0005789">
    <property type="term" value="C:endoplasmic reticulum membrane"/>
    <property type="evidence" value="ECO:0007669"/>
    <property type="project" value="UniProtKB-SubCell"/>
</dbReference>
<evidence type="ECO:0000256" key="5">
    <source>
        <dbReference type="ARBA" id="ARBA00022989"/>
    </source>
</evidence>
<keyword evidence="4" id="KW-0256">Endoplasmic reticulum</keyword>
<feature type="transmembrane region" description="Helical" evidence="8">
    <location>
        <begin position="56"/>
        <end position="80"/>
    </location>
</feature>
<dbReference type="Pfam" id="PF10261">
    <property type="entry name" value="FIT"/>
    <property type="match status" value="2"/>
</dbReference>
<evidence type="ECO:0000256" key="4">
    <source>
        <dbReference type="ARBA" id="ARBA00022824"/>
    </source>
</evidence>